<feature type="transmembrane region" description="Helical" evidence="1">
    <location>
        <begin position="31"/>
        <end position="48"/>
    </location>
</feature>
<evidence type="ECO:0000313" key="3">
    <source>
        <dbReference type="Proteomes" id="UP000494165"/>
    </source>
</evidence>
<evidence type="ECO:0000256" key="1">
    <source>
        <dbReference type="SAM" id="Phobius"/>
    </source>
</evidence>
<organism evidence="2 3">
    <name type="scientific">Cloeon dipterum</name>
    <dbReference type="NCBI Taxonomy" id="197152"/>
    <lineage>
        <taxon>Eukaryota</taxon>
        <taxon>Metazoa</taxon>
        <taxon>Ecdysozoa</taxon>
        <taxon>Arthropoda</taxon>
        <taxon>Hexapoda</taxon>
        <taxon>Insecta</taxon>
        <taxon>Pterygota</taxon>
        <taxon>Palaeoptera</taxon>
        <taxon>Ephemeroptera</taxon>
        <taxon>Pisciforma</taxon>
        <taxon>Baetidae</taxon>
        <taxon>Cloeon</taxon>
    </lineage>
</organism>
<keyword evidence="1" id="KW-0812">Transmembrane</keyword>
<accession>A0A8S1DTQ3</accession>
<reference evidence="2 3" key="1">
    <citation type="submission" date="2020-04" db="EMBL/GenBank/DDBJ databases">
        <authorList>
            <person name="Alioto T."/>
            <person name="Alioto T."/>
            <person name="Gomez Garrido J."/>
        </authorList>
    </citation>
    <scope>NUCLEOTIDE SEQUENCE [LARGE SCALE GENOMIC DNA]</scope>
</reference>
<feature type="transmembrane region" description="Helical" evidence="1">
    <location>
        <begin position="253"/>
        <end position="272"/>
    </location>
</feature>
<proteinExistence type="predicted"/>
<dbReference type="EMBL" id="CADEPI010000342">
    <property type="protein sequence ID" value="CAB3384211.1"/>
    <property type="molecule type" value="Genomic_DNA"/>
</dbReference>
<protein>
    <recommendedName>
        <fullName evidence="4">Gustatory receptor</fullName>
    </recommendedName>
</protein>
<dbReference type="Proteomes" id="UP000494165">
    <property type="component" value="Unassembled WGS sequence"/>
</dbReference>
<comment type="caution">
    <text evidence="2">The sequence shown here is derived from an EMBL/GenBank/DDBJ whole genome shotgun (WGS) entry which is preliminary data.</text>
</comment>
<feature type="transmembrane region" description="Helical" evidence="1">
    <location>
        <begin position="6"/>
        <end position="24"/>
    </location>
</feature>
<name>A0A8S1DTQ3_9INSE</name>
<keyword evidence="1" id="KW-1133">Transmembrane helix</keyword>
<feature type="transmembrane region" description="Helical" evidence="1">
    <location>
        <begin position="210"/>
        <end position="233"/>
    </location>
</feature>
<sequence>MHLLRCVLLLKCTGSLLVVGLRIGQFSECRVQTRVLIATFFACCNWPYVHRIYFDLLRSRNGFLPRHLVSWFTKVLYQVMVPLLLHFVVRSTPRVAALLNQLAELRRKLQSPENSDRNFIFAASVYFAVLVWTETYTYWGEFSLIISYTAVSFFVSSFFFQICFFVTLFADLYKEINEKLCAERINIKTLRHLNVYLENLHELWEEFHRLFGFLALILILDYALYFMTVACGITERLITCYFLKACSSEQTSYIYNNLCWTYLNLFIILYIVKLSSDLEIEVNKIGPLLSKIANSLPHESNIRKLIRLSTTLHWFEKFGFAVKIKKSGSVLVLAPQVSLILSKNTANEA</sequence>
<keyword evidence="1" id="KW-0472">Membrane</keyword>
<feature type="transmembrane region" description="Helical" evidence="1">
    <location>
        <begin position="145"/>
        <end position="170"/>
    </location>
</feature>
<feature type="transmembrane region" description="Helical" evidence="1">
    <location>
        <begin position="68"/>
        <end position="89"/>
    </location>
</feature>
<dbReference type="AlphaFoldDB" id="A0A8S1DTQ3"/>
<evidence type="ECO:0008006" key="4">
    <source>
        <dbReference type="Google" id="ProtNLM"/>
    </source>
</evidence>
<evidence type="ECO:0000313" key="2">
    <source>
        <dbReference type="EMBL" id="CAB3384211.1"/>
    </source>
</evidence>
<keyword evidence="3" id="KW-1185">Reference proteome</keyword>
<gene>
    <name evidence="2" type="ORF">CLODIP_2_CD14037</name>
</gene>
<feature type="transmembrane region" description="Helical" evidence="1">
    <location>
        <begin position="119"/>
        <end position="139"/>
    </location>
</feature>